<dbReference type="GeneID" id="106818929"/>
<evidence type="ECO:0000256" key="3">
    <source>
        <dbReference type="ARBA" id="ARBA00022840"/>
    </source>
</evidence>
<dbReference type="PROSITE" id="PS00790">
    <property type="entry name" value="RECEPTOR_TYR_KIN_V_1"/>
    <property type="match status" value="1"/>
</dbReference>
<organism evidence="7 8">
    <name type="scientific">Priapulus caudatus</name>
    <name type="common">Priapulid worm</name>
    <dbReference type="NCBI Taxonomy" id="37621"/>
    <lineage>
        <taxon>Eukaryota</taxon>
        <taxon>Metazoa</taxon>
        <taxon>Ecdysozoa</taxon>
        <taxon>Scalidophora</taxon>
        <taxon>Priapulida</taxon>
        <taxon>Priapulimorpha</taxon>
        <taxon>Priapulimorphida</taxon>
        <taxon>Priapulidae</taxon>
        <taxon>Priapulus</taxon>
    </lineage>
</organism>
<protein>
    <submittedName>
        <fullName evidence="8">Ephrin type-B receptor 3-like</fullName>
    </submittedName>
</protein>
<dbReference type="InterPro" id="IPR001426">
    <property type="entry name" value="Tyr_kinase_rcpt_V_CS"/>
</dbReference>
<dbReference type="SMART" id="SM00615">
    <property type="entry name" value="EPH_lbd"/>
    <property type="match status" value="1"/>
</dbReference>
<dbReference type="InterPro" id="IPR008979">
    <property type="entry name" value="Galactose-bd-like_sf"/>
</dbReference>
<keyword evidence="4" id="KW-0472">Membrane</keyword>
<feature type="non-terminal residue" evidence="8">
    <location>
        <position position="1"/>
    </location>
</feature>
<gene>
    <name evidence="8" type="primary">LOC106818929</name>
</gene>
<keyword evidence="5" id="KW-0675">Receptor</keyword>
<dbReference type="Pfam" id="PF25599">
    <property type="entry name" value="Ephrin_CRD"/>
    <property type="match status" value="1"/>
</dbReference>
<dbReference type="InterPro" id="IPR050449">
    <property type="entry name" value="Ephrin_rcpt_TKs"/>
</dbReference>
<proteinExistence type="predicted"/>
<dbReference type="PROSITE" id="PS51550">
    <property type="entry name" value="EPH_LBD"/>
    <property type="match status" value="1"/>
</dbReference>
<feature type="non-terminal residue" evidence="8">
    <location>
        <position position="225"/>
    </location>
</feature>
<dbReference type="Gene3D" id="2.60.120.260">
    <property type="entry name" value="Galactose-binding domain-like"/>
    <property type="match status" value="1"/>
</dbReference>
<dbReference type="Proteomes" id="UP000695022">
    <property type="component" value="Unplaced"/>
</dbReference>
<evidence type="ECO:0000313" key="7">
    <source>
        <dbReference type="Proteomes" id="UP000695022"/>
    </source>
</evidence>
<reference evidence="8" key="1">
    <citation type="submission" date="2025-08" db="UniProtKB">
        <authorList>
            <consortium name="RefSeq"/>
        </authorList>
    </citation>
    <scope>IDENTIFICATION</scope>
</reference>
<evidence type="ECO:0000259" key="6">
    <source>
        <dbReference type="PROSITE" id="PS51550"/>
    </source>
</evidence>
<keyword evidence="7" id="KW-1185">Reference proteome</keyword>
<name>A0ABM1F3R1_PRICU</name>
<evidence type="ECO:0000256" key="4">
    <source>
        <dbReference type="ARBA" id="ARBA00023136"/>
    </source>
</evidence>
<keyword evidence="3" id="KW-0067">ATP-binding</keyword>
<comment type="subcellular location">
    <subcellularLocation>
        <location evidence="1">Membrane</location>
        <topology evidence="1">Single-pass membrane protein</topology>
    </subcellularLocation>
</comment>
<evidence type="ECO:0000256" key="1">
    <source>
        <dbReference type="ARBA" id="ARBA00004167"/>
    </source>
</evidence>
<accession>A0ABM1F3R1</accession>
<dbReference type="Pfam" id="PF01404">
    <property type="entry name" value="Ephrin_lbd"/>
    <property type="match status" value="1"/>
</dbReference>
<sequence length="225" mass="25453">WLEESYPHYDEYKQLISWRSYVVCDVNQADVNNWLRTPFIERGAAERLYIEVKFSMRDCTHFPATVRSCKETFSLLYYESEFDFADEAMPTWNARTYSMVDRIAADEGRFSDNNEVVINTEVRSVAASKRGVYFAFHDEGACISLLAVRVYYVTCPNITLNHAFFPETPTGREVSSIKQTIGGCVPNAAQSRTPSYLCTGGGQWDLLTGGCECVAGYQAIGQQCE</sequence>
<dbReference type="PANTHER" id="PTHR46877:SF14">
    <property type="entry name" value="RECEPTOR PROTEIN-TYROSINE KINASE"/>
    <property type="match status" value="1"/>
</dbReference>
<evidence type="ECO:0000256" key="2">
    <source>
        <dbReference type="ARBA" id="ARBA00022741"/>
    </source>
</evidence>
<evidence type="ECO:0000256" key="5">
    <source>
        <dbReference type="ARBA" id="ARBA00023170"/>
    </source>
</evidence>
<dbReference type="RefSeq" id="XP_014679082.1">
    <property type="nucleotide sequence ID" value="XM_014823596.1"/>
</dbReference>
<dbReference type="InterPro" id="IPR001090">
    <property type="entry name" value="Ephrin_rcpt_lig-bd_dom"/>
</dbReference>
<dbReference type="PANTHER" id="PTHR46877">
    <property type="entry name" value="EPH RECEPTOR A5"/>
    <property type="match status" value="1"/>
</dbReference>
<dbReference type="Gene3D" id="2.60.40.1770">
    <property type="entry name" value="ephrin a2 ectodomain"/>
    <property type="match status" value="1"/>
</dbReference>
<dbReference type="SUPFAM" id="SSF49785">
    <property type="entry name" value="Galactose-binding domain-like"/>
    <property type="match status" value="1"/>
</dbReference>
<feature type="domain" description="Eph LBD" evidence="6">
    <location>
        <begin position="1"/>
        <end position="160"/>
    </location>
</feature>
<evidence type="ECO:0000313" key="8">
    <source>
        <dbReference type="RefSeq" id="XP_014679082.1"/>
    </source>
</evidence>
<keyword evidence="2" id="KW-0547">Nucleotide-binding</keyword>